<dbReference type="HOGENOM" id="CLU_011276_9_4_6"/>
<keyword evidence="4 9" id="KW-0456">Lyase</keyword>
<evidence type="ECO:0000259" key="10">
    <source>
        <dbReference type="Pfam" id="PF02602"/>
    </source>
</evidence>
<dbReference type="PANTHER" id="PTHR38042:SF1">
    <property type="entry name" value="UROPORPHYRINOGEN-III SYNTHASE, CHLOROPLASTIC"/>
    <property type="match status" value="1"/>
</dbReference>
<dbReference type="GO" id="GO:0006782">
    <property type="term" value="P:protoporphyrinogen IX biosynthetic process"/>
    <property type="evidence" value="ECO:0007669"/>
    <property type="project" value="UniProtKB-UniRule"/>
</dbReference>
<sequence>MTHPHNWRILASRPLAQNSSWSSKLQAAGYRVLALPLLAIAQVQEPAQQQSIKNCILDFDHYDAVIFVSQNAVEATWQWLDQYWPQLPQGITYYAVGIKTAAQVQHFLGSEATVHAALTAMNTEELLALPGLQQVAHQRILICRGLGGRPRLGDELENRGAAVTYCELYQRTLPAEAVTQFTDANLNPAQDVLCVFSGETLQNLLYVATTAGADLSAFALVVPGERVAALAAEQGFQQIQIARNAGEAAMLAAIDEIIATLDKTDL</sequence>
<dbReference type="eggNOG" id="COG1587">
    <property type="taxonomic scope" value="Bacteria"/>
</dbReference>
<dbReference type="Pfam" id="PF02602">
    <property type="entry name" value="HEM4"/>
    <property type="match status" value="1"/>
</dbReference>
<dbReference type="AlphaFoldDB" id="C5BLH7"/>
<accession>C5BLH7</accession>
<dbReference type="SUPFAM" id="SSF69618">
    <property type="entry name" value="HemD-like"/>
    <property type="match status" value="1"/>
</dbReference>
<reference evidence="11 12" key="1">
    <citation type="journal article" date="2009" name="PLoS ONE">
        <title>The complete genome of Teredinibacter turnerae T7901: an intracellular endosymbiont of marine wood-boring bivalves (shipworms).</title>
        <authorList>
            <person name="Yang J.C."/>
            <person name="Madupu R."/>
            <person name="Durkin A.S."/>
            <person name="Ekborg N.A."/>
            <person name="Pedamallu C.S."/>
            <person name="Hostetler J.B."/>
            <person name="Radune D."/>
            <person name="Toms B.S."/>
            <person name="Henrissat B."/>
            <person name="Coutinho P.M."/>
            <person name="Schwarz S."/>
            <person name="Field L."/>
            <person name="Trindade-Silva A.E."/>
            <person name="Soares C.A.G."/>
            <person name="Elshahawi S."/>
            <person name="Hanora A."/>
            <person name="Schmidt E.W."/>
            <person name="Haygood M.G."/>
            <person name="Posfai J."/>
            <person name="Benner J."/>
            <person name="Madinger C."/>
            <person name="Nove J."/>
            <person name="Anton B."/>
            <person name="Chaudhary K."/>
            <person name="Foster J."/>
            <person name="Holman A."/>
            <person name="Kumar S."/>
            <person name="Lessard P.A."/>
            <person name="Luyten Y.A."/>
            <person name="Slatko B."/>
            <person name="Wood N."/>
            <person name="Wu B."/>
            <person name="Teplitski M."/>
            <person name="Mougous J.D."/>
            <person name="Ward N."/>
            <person name="Eisen J.A."/>
            <person name="Badger J.H."/>
            <person name="Distel D.L."/>
        </authorList>
    </citation>
    <scope>NUCLEOTIDE SEQUENCE [LARGE SCALE GENOMIC DNA]</scope>
    <source>
        <strain evidence="12">ATCC 39867 / T7901</strain>
    </source>
</reference>
<dbReference type="OrthoDB" id="9787650at2"/>
<proteinExistence type="inferred from homology"/>
<comment type="function">
    <text evidence="6 9">Catalyzes cyclization of the linear tetrapyrrole, hydroxymethylbilane, to the macrocyclic uroporphyrinogen III.</text>
</comment>
<comment type="similarity">
    <text evidence="2 9">Belongs to the uroporphyrinogen-III synthase family.</text>
</comment>
<dbReference type="CDD" id="cd06578">
    <property type="entry name" value="HemD"/>
    <property type="match status" value="1"/>
</dbReference>
<dbReference type="STRING" id="377629.TERTU_0198"/>
<dbReference type="KEGG" id="ttu:TERTU_0198"/>
<comment type="catalytic activity">
    <reaction evidence="8 9">
        <text>hydroxymethylbilane = uroporphyrinogen III + H2O</text>
        <dbReference type="Rhea" id="RHEA:18965"/>
        <dbReference type="ChEBI" id="CHEBI:15377"/>
        <dbReference type="ChEBI" id="CHEBI:57308"/>
        <dbReference type="ChEBI" id="CHEBI:57845"/>
        <dbReference type="EC" id="4.2.1.75"/>
    </reaction>
</comment>
<dbReference type="GO" id="GO:0004852">
    <property type="term" value="F:uroporphyrinogen-III synthase activity"/>
    <property type="evidence" value="ECO:0007669"/>
    <property type="project" value="UniProtKB-UniRule"/>
</dbReference>
<dbReference type="EC" id="4.2.1.75" evidence="3 9"/>
<evidence type="ECO:0000256" key="8">
    <source>
        <dbReference type="ARBA" id="ARBA00048617"/>
    </source>
</evidence>
<dbReference type="PANTHER" id="PTHR38042">
    <property type="entry name" value="UROPORPHYRINOGEN-III SYNTHASE, CHLOROPLASTIC"/>
    <property type="match status" value="1"/>
</dbReference>
<name>C5BLH7_TERTT</name>
<evidence type="ECO:0000256" key="5">
    <source>
        <dbReference type="ARBA" id="ARBA00023244"/>
    </source>
</evidence>
<dbReference type="UniPathway" id="UPA00251">
    <property type="reaction ID" value="UER00320"/>
</dbReference>
<feature type="domain" description="Tetrapyrrole biosynthesis uroporphyrinogen III synthase" evidence="10">
    <location>
        <begin position="20"/>
        <end position="251"/>
    </location>
</feature>
<organism evidence="11 12">
    <name type="scientific">Teredinibacter turnerae (strain ATCC 39867 / T7901)</name>
    <dbReference type="NCBI Taxonomy" id="377629"/>
    <lineage>
        <taxon>Bacteria</taxon>
        <taxon>Pseudomonadati</taxon>
        <taxon>Pseudomonadota</taxon>
        <taxon>Gammaproteobacteria</taxon>
        <taxon>Cellvibrionales</taxon>
        <taxon>Cellvibrionaceae</taxon>
        <taxon>Teredinibacter</taxon>
    </lineage>
</organism>
<dbReference type="InterPro" id="IPR003754">
    <property type="entry name" value="4pyrrol_synth_uPrphyn_synth"/>
</dbReference>
<dbReference type="Gene3D" id="3.40.50.10090">
    <property type="match status" value="2"/>
</dbReference>
<dbReference type="Proteomes" id="UP000009080">
    <property type="component" value="Chromosome"/>
</dbReference>
<gene>
    <name evidence="11" type="primary">hemD</name>
    <name evidence="11" type="ordered locus">TERTU_0198</name>
</gene>
<comment type="pathway">
    <text evidence="1 9">Porphyrin-containing compound metabolism; protoporphyrin-IX biosynthesis; coproporphyrinogen-III from 5-aminolevulinate: step 3/4.</text>
</comment>
<protein>
    <recommendedName>
        <fullName evidence="7 9">Uroporphyrinogen-III synthase</fullName>
        <ecNumber evidence="3 9">4.2.1.75</ecNumber>
    </recommendedName>
</protein>
<keyword evidence="5 9" id="KW-0627">Porphyrin biosynthesis</keyword>
<dbReference type="RefSeq" id="WP_015818181.1">
    <property type="nucleotide sequence ID" value="NC_012997.1"/>
</dbReference>
<evidence type="ECO:0000256" key="1">
    <source>
        <dbReference type="ARBA" id="ARBA00004772"/>
    </source>
</evidence>
<evidence type="ECO:0000256" key="4">
    <source>
        <dbReference type="ARBA" id="ARBA00023239"/>
    </source>
</evidence>
<evidence type="ECO:0000256" key="3">
    <source>
        <dbReference type="ARBA" id="ARBA00013109"/>
    </source>
</evidence>
<evidence type="ECO:0000256" key="6">
    <source>
        <dbReference type="ARBA" id="ARBA00037589"/>
    </source>
</evidence>
<evidence type="ECO:0000256" key="9">
    <source>
        <dbReference type="RuleBase" id="RU366031"/>
    </source>
</evidence>
<evidence type="ECO:0000313" key="12">
    <source>
        <dbReference type="Proteomes" id="UP000009080"/>
    </source>
</evidence>
<dbReference type="GO" id="GO:0006780">
    <property type="term" value="P:uroporphyrinogen III biosynthetic process"/>
    <property type="evidence" value="ECO:0007669"/>
    <property type="project" value="UniProtKB-UniRule"/>
</dbReference>
<evidence type="ECO:0000256" key="7">
    <source>
        <dbReference type="ARBA" id="ARBA00040167"/>
    </source>
</evidence>
<evidence type="ECO:0000313" key="11">
    <source>
        <dbReference type="EMBL" id="ACR12069.1"/>
    </source>
</evidence>
<dbReference type="EMBL" id="CP001614">
    <property type="protein sequence ID" value="ACR12069.1"/>
    <property type="molecule type" value="Genomic_DNA"/>
</dbReference>
<dbReference type="InterPro" id="IPR036108">
    <property type="entry name" value="4pyrrol_syn_uPrphyn_synt_sf"/>
</dbReference>
<dbReference type="InterPro" id="IPR039793">
    <property type="entry name" value="UROS/Hem4"/>
</dbReference>
<evidence type="ECO:0000256" key="2">
    <source>
        <dbReference type="ARBA" id="ARBA00008133"/>
    </source>
</evidence>
<keyword evidence="12" id="KW-1185">Reference proteome</keyword>